<keyword evidence="5 8" id="KW-0472">Membrane</keyword>
<evidence type="ECO:0000256" key="7">
    <source>
        <dbReference type="ARBA" id="ARBA00023310"/>
    </source>
</evidence>
<keyword evidence="3 8" id="KW-0375">Hydrogen ion transport</keyword>
<dbReference type="Gene3D" id="1.10.520.20">
    <property type="entry name" value="N-terminal domain of the delta subunit of the F1F0-ATP synthase"/>
    <property type="match status" value="1"/>
</dbReference>
<reference evidence="9 10" key="1">
    <citation type="submission" date="2019-08" db="EMBL/GenBank/DDBJ databases">
        <title>Identification of a novel species of the genus Boseongicola.</title>
        <authorList>
            <person name="Zhang X.-Q."/>
        </authorList>
    </citation>
    <scope>NUCLEOTIDE SEQUENCE [LARGE SCALE GENOMIC DNA]</scope>
    <source>
        <strain evidence="9 10">HY14</strain>
    </source>
</reference>
<dbReference type="NCBIfam" id="NF004406">
    <property type="entry name" value="PRK05758.3-2"/>
    <property type="match status" value="1"/>
</dbReference>
<dbReference type="Pfam" id="PF00213">
    <property type="entry name" value="OSCP"/>
    <property type="match status" value="1"/>
</dbReference>
<dbReference type="PROSITE" id="PS00389">
    <property type="entry name" value="ATPASE_DELTA"/>
    <property type="match status" value="1"/>
</dbReference>
<keyword evidence="8" id="KW-1003">Cell membrane</keyword>
<dbReference type="PANTHER" id="PTHR11910">
    <property type="entry name" value="ATP SYNTHASE DELTA CHAIN"/>
    <property type="match status" value="1"/>
</dbReference>
<evidence type="ECO:0000256" key="5">
    <source>
        <dbReference type="ARBA" id="ARBA00023136"/>
    </source>
</evidence>
<evidence type="ECO:0000256" key="1">
    <source>
        <dbReference type="ARBA" id="ARBA00004370"/>
    </source>
</evidence>
<evidence type="ECO:0000256" key="8">
    <source>
        <dbReference type="HAMAP-Rule" id="MF_01416"/>
    </source>
</evidence>
<dbReference type="NCBIfam" id="TIGR01145">
    <property type="entry name" value="ATP_synt_delta"/>
    <property type="match status" value="1"/>
</dbReference>
<dbReference type="AlphaFoldDB" id="A0A5D0RFV1"/>
<comment type="similarity">
    <text evidence="8">Belongs to the ATPase delta chain family.</text>
</comment>
<gene>
    <name evidence="8" type="primary">atpH</name>
    <name evidence="9" type="ORF">FVF75_12535</name>
</gene>
<dbReference type="GO" id="GO:0005886">
    <property type="term" value="C:plasma membrane"/>
    <property type="evidence" value="ECO:0007669"/>
    <property type="project" value="UniProtKB-SubCell"/>
</dbReference>
<keyword evidence="10" id="KW-1185">Reference proteome</keyword>
<dbReference type="RefSeq" id="WP_148378432.1">
    <property type="nucleotide sequence ID" value="NZ_VSIY01000013.1"/>
</dbReference>
<protein>
    <recommendedName>
        <fullName evidence="8">ATP synthase subunit delta</fullName>
    </recommendedName>
    <alternativeName>
        <fullName evidence="8">ATP synthase F(1) sector subunit delta</fullName>
    </alternativeName>
    <alternativeName>
        <fullName evidence="8">F-type ATPase subunit delta</fullName>
        <shortName evidence="8">F-ATPase subunit delta</shortName>
    </alternativeName>
</protein>
<evidence type="ECO:0000313" key="9">
    <source>
        <dbReference type="EMBL" id="TYB80467.1"/>
    </source>
</evidence>
<keyword evidence="2 8" id="KW-0813">Transport</keyword>
<dbReference type="PRINTS" id="PR00125">
    <property type="entry name" value="ATPASEDELTA"/>
</dbReference>
<dbReference type="Proteomes" id="UP000322080">
    <property type="component" value="Unassembled WGS sequence"/>
</dbReference>
<comment type="function">
    <text evidence="8">This protein is part of the stalk that links CF(0) to CF(1). It either transmits conformational changes from CF(0) to CF(1) or is implicated in proton conduction.</text>
</comment>
<comment type="caution">
    <text evidence="9">The sequence shown here is derived from an EMBL/GenBank/DDBJ whole genome shotgun (WGS) entry which is preliminary data.</text>
</comment>
<keyword evidence="6 8" id="KW-0139">CF(1)</keyword>
<dbReference type="GO" id="GO:0046933">
    <property type="term" value="F:proton-transporting ATP synthase activity, rotational mechanism"/>
    <property type="evidence" value="ECO:0007669"/>
    <property type="project" value="UniProtKB-UniRule"/>
</dbReference>
<dbReference type="GO" id="GO:0045259">
    <property type="term" value="C:proton-transporting ATP synthase complex"/>
    <property type="evidence" value="ECO:0007669"/>
    <property type="project" value="UniProtKB-KW"/>
</dbReference>
<proteinExistence type="inferred from homology"/>
<evidence type="ECO:0000313" key="10">
    <source>
        <dbReference type="Proteomes" id="UP000322080"/>
    </source>
</evidence>
<dbReference type="InterPro" id="IPR000711">
    <property type="entry name" value="ATPase_OSCP/dsu"/>
</dbReference>
<comment type="subcellular location">
    <subcellularLocation>
        <location evidence="8">Cell membrane</location>
        <topology evidence="8">Peripheral membrane protein</topology>
    </subcellularLocation>
    <subcellularLocation>
        <location evidence="1">Membrane</location>
    </subcellularLocation>
</comment>
<dbReference type="InterPro" id="IPR020781">
    <property type="entry name" value="ATPase_OSCP/d_CS"/>
</dbReference>
<organism evidence="9 10">
    <name type="scientific">Maritimibacter fusiformis</name>
    <dbReference type="NCBI Taxonomy" id="2603819"/>
    <lineage>
        <taxon>Bacteria</taxon>
        <taxon>Pseudomonadati</taxon>
        <taxon>Pseudomonadota</taxon>
        <taxon>Alphaproteobacteria</taxon>
        <taxon>Rhodobacterales</taxon>
        <taxon>Roseobacteraceae</taxon>
        <taxon>Maritimibacter</taxon>
    </lineage>
</organism>
<evidence type="ECO:0000256" key="4">
    <source>
        <dbReference type="ARBA" id="ARBA00023065"/>
    </source>
</evidence>
<keyword evidence="4 8" id="KW-0406">Ion transport</keyword>
<sequence length="187" mass="19570">MDVSGASISTGIAQRYATAVFELARDSKQIAKVEADLDQIEAALAGSDDFRAMITSPIYSRDEQATAVKALAAKMGLSETMTGALGVMAGKRRLFVLPQLVAALREAIAADKGEVTADVTAAKAMTKAQQDKLAKALKASVGKDVKINLAVDESLIGGLVVKVGSKMIDSSIRSRLNALQNSMKEVG</sequence>
<dbReference type="EMBL" id="VSIY01000013">
    <property type="protein sequence ID" value="TYB80467.1"/>
    <property type="molecule type" value="Genomic_DNA"/>
</dbReference>
<evidence type="ECO:0000256" key="2">
    <source>
        <dbReference type="ARBA" id="ARBA00022448"/>
    </source>
</evidence>
<dbReference type="SUPFAM" id="SSF47928">
    <property type="entry name" value="N-terminal domain of the delta subunit of the F1F0-ATP synthase"/>
    <property type="match status" value="1"/>
</dbReference>
<name>A0A5D0RFV1_9RHOB</name>
<dbReference type="NCBIfam" id="NF004402">
    <property type="entry name" value="PRK05758.2-2"/>
    <property type="match status" value="1"/>
</dbReference>
<comment type="function">
    <text evidence="8">F(1)F(0) ATP synthase produces ATP from ADP in the presence of a proton or sodium gradient. F-type ATPases consist of two structural domains, F(1) containing the extramembraneous catalytic core and F(0) containing the membrane proton channel, linked together by a central stalk and a peripheral stalk. During catalysis, ATP synthesis in the catalytic domain of F(1) is coupled via a rotary mechanism of the central stalk subunits to proton translocation.</text>
</comment>
<dbReference type="HAMAP" id="MF_01416">
    <property type="entry name" value="ATP_synth_delta_bact"/>
    <property type="match status" value="1"/>
</dbReference>
<accession>A0A5D0RFV1</accession>
<evidence type="ECO:0000256" key="6">
    <source>
        <dbReference type="ARBA" id="ARBA00023196"/>
    </source>
</evidence>
<evidence type="ECO:0000256" key="3">
    <source>
        <dbReference type="ARBA" id="ARBA00022781"/>
    </source>
</evidence>
<keyword evidence="7 8" id="KW-0066">ATP synthesis</keyword>
<dbReference type="InterPro" id="IPR026015">
    <property type="entry name" value="ATP_synth_OSCP/delta_N_sf"/>
</dbReference>